<dbReference type="InterPro" id="IPR015854">
    <property type="entry name" value="ABC_transpr_LolD-like"/>
</dbReference>
<protein>
    <submittedName>
        <fullName evidence="2">ATP-binding cassette domain-containing protein</fullName>
    </submittedName>
</protein>
<dbReference type="RefSeq" id="WP_311674750.1">
    <property type="nucleotide sequence ID" value="NZ_JAVREQ010000019.1"/>
</dbReference>
<evidence type="ECO:0000313" key="2">
    <source>
        <dbReference type="EMBL" id="MDT0381053.1"/>
    </source>
</evidence>
<dbReference type="Pfam" id="PF00005">
    <property type="entry name" value="ABC_tran"/>
    <property type="match status" value="1"/>
</dbReference>
<gene>
    <name evidence="2" type="ORF">RM572_20060</name>
</gene>
<comment type="caution">
    <text evidence="2">The sequence shown here is derived from an EMBL/GenBank/DDBJ whole genome shotgun (WGS) entry which is preliminary data.</text>
</comment>
<name>A0ABU2NXZ0_9ACTN</name>
<dbReference type="Gene3D" id="3.40.50.300">
    <property type="entry name" value="P-loop containing nucleotide triphosphate hydrolases"/>
    <property type="match status" value="1"/>
</dbReference>
<proteinExistence type="predicted"/>
<dbReference type="InterPro" id="IPR027417">
    <property type="entry name" value="P-loop_NTPase"/>
</dbReference>
<accession>A0ABU2NXZ0</accession>
<reference evidence="3" key="1">
    <citation type="submission" date="2023-07" db="EMBL/GenBank/DDBJ databases">
        <title>30 novel species of actinomycetes from the DSMZ collection.</title>
        <authorList>
            <person name="Nouioui I."/>
        </authorList>
    </citation>
    <scope>NUCLEOTIDE SEQUENCE [LARGE SCALE GENOMIC DNA]</scope>
    <source>
        <strain evidence="3">DSM 42041</strain>
    </source>
</reference>
<evidence type="ECO:0000259" key="1">
    <source>
        <dbReference type="Pfam" id="PF00005"/>
    </source>
</evidence>
<dbReference type="GO" id="GO:0005524">
    <property type="term" value="F:ATP binding"/>
    <property type="evidence" value="ECO:0007669"/>
    <property type="project" value="UniProtKB-KW"/>
</dbReference>
<sequence length="235" mass="24276">MAAEGLGLRGPRGPVFADVELRAPEGALIVVDGPSGSGRTALLLTLTGRMRPDAGTAEVAGRRLPRGAAAVRRMSALGPVPGITDPDPAHSVGEQLRERALLLSRFDGPLRGLLASPRRRAAAARERAEAALAAAGLDPDALPRGMRTRGRDLSRTETFRLGVALALLGRPRLLAVDDVGLKLTDAKETAVWELLASVAAAGTTVLAVGEPPAPAVAGEVPLVVVRTADRAREAV</sequence>
<dbReference type="InterPro" id="IPR003439">
    <property type="entry name" value="ABC_transporter-like_ATP-bd"/>
</dbReference>
<dbReference type="PANTHER" id="PTHR24220:SF685">
    <property type="entry name" value="ABC TRANSPORTER RELATED"/>
    <property type="match status" value="1"/>
</dbReference>
<feature type="domain" description="ABC transporter" evidence="1">
    <location>
        <begin position="18"/>
        <end position="178"/>
    </location>
</feature>
<keyword evidence="3" id="KW-1185">Reference proteome</keyword>
<dbReference type="EMBL" id="JAVREQ010000019">
    <property type="protein sequence ID" value="MDT0381053.1"/>
    <property type="molecule type" value="Genomic_DNA"/>
</dbReference>
<keyword evidence="2" id="KW-0547">Nucleotide-binding</keyword>
<dbReference type="PANTHER" id="PTHR24220">
    <property type="entry name" value="IMPORT ATP-BINDING PROTEIN"/>
    <property type="match status" value="1"/>
</dbReference>
<organism evidence="2 3">
    <name type="scientific">Streptomyces hazeniae</name>
    <dbReference type="NCBI Taxonomy" id="3075538"/>
    <lineage>
        <taxon>Bacteria</taxon>
        <taxon>Bacillati</taxon>
        <taxon>Actinomycetota</taxon>
        <taxon>Actinomycetes</taxon>
        <taxon>Kitasatosporales</taxon>
        <taxon>Streptomycetaceae</taxon>
        <taxon>Streptomyces</taxon>
    </lineage>
</organism>
<keyword evidence="2" id="KW-0067">ATP-binding</keyword>
<evidence type="ECO:0000313" key="3">
    <source>
        <dbReference type="Proteomes" id="UP001183414"/>
    </source>
</evidence>
<dbReference type="Proteomes" id="UP001183414">
    <property type="component" value="Unassembled WGS sequence"/>
</dbReference>
<dbReference type="SUPFAM" id="SSF52540">
    <property type="entry name" value="P-loop containing nucleoside triphosphate hydrolases"/>
    <property type="match status" value="1"/>
</dbReference>